<evidence type="ECO:0000256" key="1">
    <source>
        <dbReference type="ARBA" id="ARBA00022737"/>
    </source>
</evidence>
<proteinExistence type="predicted"/>
<dbReference type="PROSITE" id="PS51375">
    <property type="entry name" value="PPR"/>
    <property type="match status" value="1"/>
</dbReference>
<accession>A0A251XBK2</accession>
<organism evidence="2 3">
    <name type="scientific">Thioflexithrix psekupsensis</name>
    <dbReference type="NCBI Taxonomy" id="1570016"/>
    <lineage>
        <taxon>Bacteria</taxon>
        <taxon>Pseudomonadati</taxon>
        <taxon>Pseudomonadota</taxon>
        <taxon>Gammaproteobacteria</taxon>
        <taxon>Thiotrichales</taxon>
        <taxon>Thioflexithrix</taxon>
    </lineage>
</organism>
<comment type="caution">
    <text evidence="2">The sequence shown here is derived from an EMBL/GenBank/DDBJ whole genome shotgun (WGS) entry which is preliminary data.</text>
</comment>
<dbReference type="PANTHER" id="PTHR47936:SF1">
    <property type="entry name" value="PENTATRICOPEPTIDE REPEAT-CONTAINING PROTEIN GUN1, CHLOROPLASTIC"/>
    <property type="match status" value="1"/>
</dbReference>
<dbReference type="InterPro" id="IPR002885">
    <property type="entry name" value="PPR_rpt"/>
</dbReference>
<dbReference type="GO" id="GO:0031930">
    <property type="term" value="P:mitochondria-nucleus signaling pathway"/>
    <property type="evidence" value="ECO:0007669"/>
    <property type="project" value="TreeGrafter"/>
</dbReference>
<dbReference type="RefSeq" id="WP_086486757.1">
    <property type="nucleotide sequence ID" value="NZ_MSLT01000002.1"/>
</dbReference>
<keyword evidence="3" id="KW-1185">Reference proteome</keyword>
<dbReference type="Gene3D" id="1.25.40.10">
    <property type="entry name" value="Tetratricopeptide repeat domain"/>
    <property type="match status" value="1"/>
</dbReference>
<evidence type="ECO:0000313" key="3">
    <source>
        <dbReference type="Proteomes" id="UP000194798"/>
    </source>
</evidence>
<evidence type="ECO:0000313" key="2">
    <source>
        <dbReference type="EMBL" id="OUD16030.1"/>
    </source>
</evidence>
<dbReference type="AlphaFoldDB" id="A0A251XBK2"/>
<protein>
    <recommendedName>
        <fullName evidence="4">Pentacotripeptide-repeat region of PRORP domain-containing protein</fullName>
    </recommendedName>
</protein>
<dbReference type="PANTHER" id="PTHR47936">
    <property type="entry name" value="PPR_LONG DOMAIN-CONTAINING PROTEIN"/>
    <property type="match status" value="1"/>
</dbReference>
<evidence type="ECO:0008006" key="4">
    <source>
        <dbReference type="Google" id="ProtNLM"/>
    </source>
</evidence>
<sequence length="432" mass="50668">MLYSEADLLDEKKELSILTQWQREPPTDSKLRDIARINPLLVARYLNKLRRPPLEFKEEIKHLYIAFVKSKKPNRAFLASQALYELRYYEELFSVFAEIPVVSEKTHGLLLARLFNQTASSFVFNLLKQLFSRYRKNPDATSDVLWRWAVEALPNDLILREENKEDVLAIFDFFLAQPQYSDTLHWFDEKFETLHSQFVIKIEQSENTKFCSRFYNHYLARCDVQEVMPLLQNMRQKKLHIDIFAVNKIVHKIIGFEARNALLQQMRDENIALDTVTYSILLTKAPDFAQAKAIVQQMRDENIALDTVTYSTLLTKAPDFAQANAIVQQMRDENIALNTVTYNTLLDKAKKSKEPLNVFLGLLEEMIQLGLKPNFPPNKPPYTTFAVEDKIRRSLKPFATWKKNQQAVLNQKPPHFKKAWQDFFNSFFYPQN</sequence>
<reference evidence="2 3" key="1">
    <citation type="submission" date="2016-12" db="EMBL/GenBank/DDBJ databases">
        <title>Thioflexothrix psekupsii D3 genome sequencing and assembly.</title>
        <authorList>
            <person name="Fomenkov A."/>
            <person name="Vincze T."/>
            <person name="Grabovich M."/>
            <person name="Anton B.P."/>
            <person name="Dubinina G."/>
            <person name="Orlova M."/>
            <person name="Belousova E."/>
            <person name="Roberts R.J."/>
        </authorList>
    </citation>
    <scope>NUCLEOTIDE SEQUENCE [LARGE SCALE GENOMIC DNA]</scope>
    <source>
        <strain evidence="2">D3</strain>
    </source>
</reference>
<dbReference type="InterPro" id="IPR011990">
    <property type="entry name" value="TPR-like_helical_dom_sf"/>
</dbReference>
<name>A0A251XBK2_9GAMM</name>
<keyword evidence="1" id="KW-0677">Repeat</keyword>
<dbReference type="Pfam" id="PF13812">
    <property type="entry name" value="PPR_3"/>
    <property type="match status" value="1"/>
</dbReference>
<gene>
    <name evidence="2" type="ORF">TPSD3_01100</name>
</gene>
<dbReference type="EMBL" id="MSLT01000002">
    <property type="protein sequence ID" value="OUD16030.1"/>
    <property type="molecule type" value="Genomic_DNA"/>
</dbReference>
<dbReference type="Proteomes" id="UP000194798">
    <property type="component" value="Unassembled WGS sequence"/>
</dbReference>